<feature type="compositionally biased region" description="Basic and acidic residues" evidence="2">
    <location>
        <begin position="31"/>
        <end position="44"/>
    </location>
</feature>
<evidence type="ECO:0000313" key="4">
    <source>
        <dbReference type="Proteomes" id="UP000287651"/>
    </source>
</evidence>
<comment type="caution">
    <text evidence="3">The sequence shown here is derived from an EMBL/GenBank/DDBJ whole genome shotgun (WGS) entry which is preliminary data.</text>
</comment>
<feature type="compositionally biased region" description="Basic and acidic residues" evidence="2">
    <location>
        <begin position="51"/>
        <end position="62"/>
    </location>
</feature>
<feature type="compositionally biased region" description="Basic residues" evidence="2">
    <location>
        <begin position="1"/>
        <end position="12"/>
    </location>
</feature>
<organism evidence="3 4">
    <name type="scientific">Ensete ventricosum</name>
    <name type="common">Abyssinian banana</name>
    <name type="synonym">Musa ensete</name>
    <dbReference type="NCBI Taxonomy" id="4639"/>
    <lineage>
        <taxon>Eukaryota</taxon>
        <taxon>Viridiplantae</taxon>
        <taxon>Streptophyta</taxon>
        <taxon>Embryophyta</taxon>
        <taxon>Tracheophyta</taxon>
        <taxon>Spermatophyta</taxon>
        <taxon>Magnoliopsida</taxon>
        <taxon>Liliopsida</taxon>
        <taxon>Zingiberales</taxon>
        <taxon>Musaceae</taxon>
        <taxon>Ensete</taxon>
    </lineage>
</organism>
<sequence length="239" mass="27276">MFNLMKVKKKSTGRAPSQPTPSPPAQVPIEAAKEHPTHWGEKRPGGGGSEPAHRSKGKEPVEAAKSPNHPSTMRELYEVDDRARKDRYFITQIFELPRLEAEGSLKLHWPNLTAGSRVERLKAALGEFEQHCKDHELAVDSARGELKDLRESQRWLEDEVLSLTQNAEVLWSELKTGGDKAVTEYKVTFEFGYRVVLERFRAKYPDLFVEEDPFVERLKDANVHMEINQPFDDSTPLKD</sequence>
<gene>
    <name evidence="3" type="ORF">B296_00015249</name>
</gene>
<protein>
    <submittedName>
        <fullName evidence="3">Uncharacterized protein</fullName>
    </submittedName>
</protein>
<accession>A0A427B6J6</accession>
<proteinExistence type="predicted"/>
<dbReference type="AlphaFoldDB" id="A0A427B6J6"/>
<feature type="coiled-coil region" evidence="1">
    <location>
        <begin position="132"/>
        <end position="159"/>
    </location>
</feature>
<evidence type="ECO:0000313" key="3">
    <source>
        <dbReference type="EMBL" id="RRT84105.1"/>
    </source>
</evidence>
<feature type="region of interest" description="Disordered" evidence="2">
    <location>
        <begin position="1"/>
        <end position="78"/>
    </location>
</feature>
<keyword evidence="1" id="KW-0175">Coiled coil</keyword>
<evidence type="ECO:0000256" key="2">
    <source>
        <dbReference type="SAM" id="MobiDB-lite"/>
    </source>
</evidence>
<reference evidence="3 4" key="1">
    <citation type="journal article" date="2014" name="Agronomy (Basel)">
        <title>A Draft Genome Sequence for Ensete ventricosum, the Drought-Tolerant Tree Against Hunger.</title>
        <authorList>
            <person name="Harrison J."/>
            <person name="Moore K.A."/>
            <person name="Paszkiewicz K."/>
            <person name="Jones T."/>
            <person name="Grant M."/>
            <person name="Ambacheew D."/>
            <person name="Muzemil S."/>
            <person name="Studholme D.J."/>
        </authorList>
    </citation>
    <scope>NUCLEOTIDE SEQUENCE [LARGE SCALE GENOMIC DNA]</scope>
</reference>
<dbReference type="Proteomes" id="UP000287651">
    <property type="component" value="Unassembled WGS sequence"/>
</dbReference>
<evidence type="ECO:0000256" key="1">
    <source>
        <dbReference type="SAM" id="Coils"/>
    </source>
</evidence>
<name>A0A427B6J6_ENSVE</name>
<dbReference type="EMBL" id="AMZH03000369">
    <property type="protein sequence ID" value="RRT84105.1"/>
    <property type="molecule type" value="Genomic_DNA"/>
</dbReference>